<comment type="caution">
    <text evidence="1">The sequence shown here is derived from an EMBL/GenBank/DDBJ whole genome shotgun (WGS) entry which is preliminary data.</text>
</comment>
<protein>
    <submittedName>
        <fullName evidence="1">Uncharacterized protein</fullName>
    </submittedName>
</protein>
<evidence type="ECO:0000313" key="1">
    <source>
        <dbReference type="EMBL" id="KAF6222663.1"/>
    </source>
</evidence>
<evidence type="ECO:0000313" key="2">
    <source>
        <dbReference type="Proteomes" id="UP000593566"/>
    </source>
</evidence>
<sequence length="196" mass="21985">MSQPKQADAEHKATAFYIRFKAELAANVYTEVVYAVNKERMEENGPIAATDDLKIVCKVEVTVDSPKKYYQEFQDSAKDAEIVWDLSFAADVTRDLMQEATVFTRFTPCLTKHHHRCHTSAAIRNKPDWTLNTLPVLLCLRTAAAIPFVTNVHTGIFYQGTSADDVEQSQSVSYAEDTSGANRFAPPVPYLLYLIS</sequence>
<proteinExistence type="predicted"/>
<gene>
    <name evidence="1" type="ORF">HO133_000710</name>
</gene>
<dbReference type="GeneID" id="59329128"/>
<reference evidence="1 2" key="1">
    <citation type="journal article" date="2020" name="Genomics">
        <title>Complete, high-quality genomes from long-read metagenomic sequencing of two wolf lichen thalli reveals enigmatic genome architecture.</title>
        <authorList>
            <person name="McKenzie S.K."/>
            <person name="Walston R.F."/>
            <person name="Allen J.L."/>
        </authorList>
    </citation>
    <scope>NUCLEOTIDE SEQUENCE [LARGE SCALE GENOMIC DNA]</scope>
    <source>
        <strain evidence="1">WasteWater1</strain>
    </source>
</reference>
<accession>A0A8H6FCB4</accession>
<organism evidence="1 2">
    <name type="scientific">Letharia lupina</name>
    <dbReference type="NCBI Taxonomy" id="560253"/>
    <lineage>
        <taxon>Eukaryota</taxon>
        <taxon>Fungi</taxon>
        <taxon>Dikarya</taxon>
        <taxon>Ascomycota</taxon>
        <taxon>Pezizomycotina</taxon>
        <taxon>Lecanoromycetes</taxon>
        <taxon>OSLEUM clade</taxon>
        <taxon>Lecanoromycetidae</taxon>
        <taxon>Lecanorales</taxon>
        <taxon>Lecanorineae</taxon>
        <taxon>Parmeliaceae</taxon>
        <taxon>Letharia</taxon>
    </lineage>
</organism>
<dbReference type="EMBL" id="JACCJB010000011">
    <property type="protein sequence ID" value="KAF6222663.1"/>
    <property type="molecule type" value="Genomic_DNA"/>
</dbReference>
<dbReference type="RefSeq" id="XP_037152009.1">
    <property type="nucleotide sequence ID" value="XM_037291647.1"/>
</dbReference>
<dbReference type="AlphaFoldDB" id="A0A8H6FCB4"/>
<keyword evidence="2" id="KW-1185">Reference proteome</keyword>
<name>A0A8H6FCB4_9LECA</name>
<dbReference type="Proteomes" id="UP000593566">
    <property type="component" value="Unassembled WGS sequence"/>
</dbReference>